<dbReference type="PANTHER" id="PTHR31614:SF24">
    <property type="entry name" value="OLEE1-LIKE PROTEIN"/>
    <property type="match status" value="1"/>
</dbReference>
<evidence type="ECO:0000313" key="3">
    <source>
        <dbReference type="EMBL" id="KAL0442661.1"/>
    </source>
</evidence>
<dbReference type="PANTHER" id="PTHR31614">
    <property type="entry name" value="PROTEIN DOWNSTREAM OF FLC-RELATED"/>
    <property type="match status" value="1"/>
</dbReference>
<proteinExistence type="inferred from homology"/>
<reference evidence="3" key="2">
    <citation type="journal article" date="2024" name="Plant">
        <title>Genomic evolution and insights into agronomic trait innovations of Sesamum species.</title>
        <authorList>
            <person name="Miao H."/>
            <person name="Wang L."/>
            <person name="Qu L."/>
            <person name="Liu H."/>
            <person name="Sun Y."/>
            <person name="Le M."/>
            <person name="Wang Q."/>
            <person name="Wei S."/>
            <person name="Zheng Y."/>
            <person name="Lin W."/>
            <person name="Duan Y."/>
            <person name="Cao H."/>
            <person name="Xiong S."/>
            <person name="Wang X."/>
            <person name="Wei L."/>
            <person name="Li C."/>
            <person name="Ma Q."/>
            <person name="Ju M."/>
            <person name="Zhao R."/>
            <person name="Li G."/>
            <person name="Mu C."/>
            <person name="Tian Q."/>
            <person name="Mei H."/>
            <person name="Zhang T."/>
            <person name="Gao T."/>
            <person name="Zhang H."/>
        </authorList>
    </citation>
    <scope>NUCLEOTIDE SEQUENCE</scope>
    <source>
        <strain evidence="3">KEN1</strain>
    </source>
</reference>
<accession>A0AAW2WS21</accession>
<evidence type="ECO:0000256" key="2">
    <source>
        <dbReference type="ARBA" id="ARBA00023157"/>
    </source>
</evidence>
<dbReference type="InterPro" id="IPR006041">
    <property type="entry name" value="Pollen_Ole_e1_allergen"/>
</dbReference>
<dbReference type="EMBL" id="JACGWN010000007">
    <property type="protein sequence ID" value="KAL0442661.1"/>
    <property type="molecule type" value="Genomic_DNA"/>
</dbReference>
<comment type="similarity">
    <text evidence="1">Belongs to the Ole e I family.</text>
</comment>
<organism evidence="3">
    <name type="scientific">Sesamum latifolium</name>
    <dbReference type="NCBI Taxonomy" id="2727402"/>
    <lineage>
        <taxon>Eukaryota</taxon>
        <taxon>Viridiplantae</taxon>
        <taxon>Streptophyta</taxon>
        <taxon>Embryophyta</taxon>
        <taxon>Tracheophyta</taxon>
        <taxon>Spermatophyta</taxon>
        <taxon>Magnoliopsida</taxon>
        <taxon>eudicotyledons</taxon>
        <taxon>Gunneridae</taxon>
        <taxon>Pentapetalae</taxon>
        <taxon>asterids</taxon>
        <taxon>lamiids</taxon>
        <taxon>Lamiales</taxon>
        <taxon>Pedaliaceae</taxon>
        <taxon>Sesamum</taxon>
    </lineage>
</organism>
<dbReference type="AlphaFoldDB" id="A0AAW2WS21"/>
<sequence>MVKGMVYCDICRATFVNKFSKPMLGDHGEEYCKVTFVKSGQHDCAEIPIDGLGNKPTAEITLIVNNGFHDEVHHANSLTFSTKKRAPQCEELRKELEEDYIPLPD</sequence>
<evidence type="ECO:0000256" key="1">
    <source>
        <dbReference type="ARBA" id="ARBA00010049"/>
    </source>
</evidence>
<protein>
    <submittedName>
        <fullName evidence="3">Uncharacterized protein</fullName>
    </submittedName>
</protein>
<reference evidence="3" key="1">
    <citation type="submission" date="2020-06" db="EMBL/GenBank/DDBJ databases">
        <authorList>
            <person name="Li T."/>
            <person name="Hu X."/>
            <person name="Zhang T."/>
            <person name="Song X."/>
            <person name="Zhang H."/>
            <person name="Dai N."/>
            <person name="Sheng W."/>
            <person name="Hou X."/>
            <person name="Wei L."/>
        </authorList>
    </citation>
    <scope>NUCLEOTIDE SEQUENCE</scope>
    <source>
        <strain evidence="3">KEN1</strain>
        <tissue evidence="3">Leaf</tissue>
    </source>
</reference>
<comment type="caution">
    <text evidence="3">The sequence shown here is derived from an EMBL/GenBank/DDBJ whole genome shotgun (WGS) entry which is preliminary data.</text>
</comment>
<name>A0AAW2WS21_9LAMI</name>
<gene>
    <name evidence="3" type="ORF">Slati_1988800</name>
</gene>
<keyword evidence="2" id="KW-1015">Disulfide bond</keyword>